<dbReference type="Gene3D" id="3.30.420.40">
    <property type="match status" value="2"/>
</dbReference>
<organism evidence="5 6">
    <name type="scientific">Phaseolus angularis</name>
    <name type="common">Azuki bean</name>
    <name type="synonym">Vigna angularis</name>
    <dbReference type="NCBI Taxonomy" id="3914"/>
    <lineage>
        <taxon>Eukaryota</taxon>
        <taxon>Viridiplantae</taxon>
        <taxon>Streptophyta</taxon>
        <taxon>Embryophyta</taxon>
        <taxon>Tracheophyta</taxon>
        <taxon>Spermatophyta</taxon>
        <taxon>Magnoliopsida</taxon>
        <taxon>eudicotyledons</taxon>
        <taxon>Gunneridae</taxon>
        <taxon>Pentapetalae</taxon>
        <taxon>rosids</taxon>
        <taxon>fabids</taxon>
        <taxon>Fabales</taxon>
        <taxon>Fabaceae</taxon>
        <taxon>Papilionoideae</taxon>
        <taxon>50 kb inversion clade</taxon>
        <taxon>NPAAA clade</taxon>
        <taxon>indigoferoid/millettioid clade</taxon>
        <taxon>Phaseoleae</taxon>
        <taxon>Vigna</taxon>
    </lineage>
</organism>
<dbReference type="SUPFAM" id="SSF100934">
    <property type="entry name" value="Heat shock protein 70kD (HSP70), C-terminal subdomain"/>
    <property type="match status" value="1"/>
</dbReference>
<proteinExistence type="inferred from homology"/>
<dbReference type="PROSITE" id="PS00297">
    <property type="entry name" value="HSP70_1"/>
    <property type="match status" value="1"/>
</dbReference>
<dbReference type="PROSITE" id="PS00329">
    <property type="entry name" value="HSP70_2"/>
    <property type="match status" value="1"/>
</dbReference>
<dbReference type="PANTHER" id="PTHR19375">
    <property type="entry name" value="HEAT SHOCK PROTEIN 70KDA"/>
    <property type="match status" value="1"/>
</dbReference>
<dbReference type="PROSITE" id="PS01036">
    <property type="entry name" value="HSP70_3"/>
    <property type="match status" value="1"/>
</dbReference>
<dbReference type="Proteomes" id="UP000053144">
    <property type="component" value="Chromosome 6"/>
</dbReference>
<dbReference type="InterPro" id="IPR013126">
    <property type="entry name" value="Hsp_70_fam"/>
</dbReference>
<evidence type="ECO:0000256" key="2">
    <source>
        <dbReference type="ARBA" id="ARBA00022741"/>
    </source>
</evidence>
<dbReference type="InterPro" id="IPR018181">
    <property type="entry name" value="Heat_shock_70_CS"/>
</dbReference>
<evidence type="ECO:0000256" key="1">
    <source>
        <dbReference type="ARBA" id="ARBA00007381"/>
    </source>
</evidence>
<dbReference type="FunFam" id="3.30.420.40:FF:000026">
    <property type="entry name" value="Heat shock protein 70"/>
    <property type="match status" value="1"/>
</dbReference>
<dbReference type="GO" id="GO:0005524">
    <property type="term" value="F:ATP binding"/>
    <property type="evidence" value="ECO:0007669"/>
    <property type="project" value="UniProtKB-KW"/>
</dbReference>
<sequence length="618" mass="69350">MGKEDKKFAVGIDLGTTYSCVAVWLEQHSRVEIIHIQQGDKTTPSFVAFTDKHRFIGEVARIQSVTNPENTVFDAKRLIGRKFSDPFIQKEKMLWPFKVGAGANDKPMIVVKYKGQEKFLCAEEISSMVLMQMREIAEAYLETPVKNVVVTVPAYFNDSQRKATKDAGTIAGLNVMRIINEPTAAAIAYGLDKKTNCVGERNVFIFDLGGGTFDVSLVTIQNKVFQVRATAGNTHLGGEDFDNRMVNYFVKEFNSKNKVDISGNPRALRRLRTACERAKRILSYDITTDIELDALFKGIDFCFSITRAKFEEINMELFEECMETVDRCLRYAKMDKSSVDDVVLVGGSSRIPKVQELLRDFFDGKDLCKSINPDEAVAHGAAVQAALLNEGMKNVPILELLDVTPLSLGISTHPDVMGVVIPRNTTIPVSKIEVFHTTNDNQYRVRIEVYEGERARASDNNLLGSFVLSGFPPAPRGHPLNVCFAIDSNGMLTVSAEEKTTGNKNEIIITNDKERLSPEEIMKLIQEAENFQAEDKKFLRKSKAINSLDEYVYKMNKALEKKDMISKLSSSTRERISLAIKKGTELLDGKNQHEEAYVFEDYLKKLESLYEETIGKNG</sequence>
<dbReference type="Pfam" id="PF00012">
    <property type="entry name" value="HSP70"/>
    <property type="match status" value="1"/>
</dbReference>
<dbReference type="SUPFAM" id="SSF100920">
    <property type="entry name" value="Heat shock protein 70kD (HSP70), peptide-binding domain"/>
    <property type="match status" value="1"/>
</dbReference>
<dbReference type="FunFam" id="2.60.34.10:FF:000012">
    <property type="entry name" value="Heat shock 70 kDa protein"/>
    <property type="match status" value="1"/>
</dbReference>
<dbReference type="InterPro" id="IPR029047">
    <property type="entry name" value="HSP70_peptide-bd_sf"/>
</dbReference>
<evidence type="ECO:0000313" key="5">
    <source>
        <dbReference type="EMBL" id="KOM46216.1"/>
    </source>
</evidence>
<dbReference type="InterPro" id="IPR029048">
    <property type="entry name" value="HSP70_C_sf"/>
</dbReference>
<dbReference type="KEGG" id="var:108335814"/>
<protein>
    <submittedName>
        <fullName evidence="5">Uncharacterized protein</fullName>
    </submittedName>
</protein>
<dbReference type="AlphaFoldDB" id="A0A0L9UU07"/>
<dbReference type="Gene3D" id="2.60.34.10">
    <property type="entry name" value="Substrate Binding Domain Of DNAk, Chain A, domain 1"/>
    <property type="match status" value="1"/>
</dbReference>
<dbReference type="Gramene" id="KOM46216">
    <property type="protein sequence ID" value="KOM46216"/>
    <property type="gene ID" value="LR48_Vigan06g152200"/>
</dbReference>
<reference evidence="6" key="1">
    <citation type="journal article" date="2015" name="Proc. Natl. Acad. Sci. U.S.A.">
        <title>Genome sequencing of adzuki bean (Vigna angularis) provides insight into high starch and low fat accumulation and domestication.</title>
        <authorList>
            <person name="Yang K."/>
            <person name="Tian Z."/>
            <person name="Chen C."/>
            <person name="Luo L."/>
            <person name="Zhao B."/>
            <person name="Wang Z."/>
            <person name="Yu L."/>
            <person name="Li Y."/>
            <person name="Sun Y."/>
            <person name="Li W."/>
            <person name="Chen Y."/>
            <person name="Li Y."/>
            <person name="Zhang Y."/>
            <person name="Ai D."/>
            <person name="Zhao J."/>
            <person name="Shang C."/>
            <person name="Ma Y."/>
            <person name="Wu B."/>
            <person name="Wang M."/>
            <person name="Gao L."/>
            <person name="Sun D."/>
            <person name="Zhang P."/>
            <person name="Guo F."/>
            <person name="Wang W."/>
            <person name="Li Y."/>
            <person name="Wang J."/>
            <person name="Varshney R.K."/>
            <person name="Wang J."/>
            <person name="Ling H.Q."/>
            <person name="Wan P."/>
        </authorList>
    </citation>
    <scope>NUCLEOTIDE SEQUENCE</scope>
    <source>
        <strain evidence="6">cv. Jingnong 6</strain>
    </source>
</reference>
<dbReference type="Gene3D" id="3.90.640.10">
    <property type="entry name" value="Actin, Chain A, domain 4"/>
    <property type="match status" value="1"/>
</dbReference>
<comment type="similarity">
    <text evidence="1 4">Belongs to the heat shock protein 70 family.</text>
</comment>
<evidence type="ECO:0000256" key="4">
    <source>
        <dbReference type="RuleBase" id="RU003322"/>
    </source>
</evidence>
<evidence type="ECO:0000313" key="6">
    <source>
        <dbReference type="Proteomes" id="UP000053144"/>
    </source>
</evidence>
<dbReference type="FunFam" id="3.90.640.10:FF:000002">
    <property type="entry name" value="Heat shock 70 kDa"/>
    <property type="match status" value="1"/>
</dbReference>
<dbReference type="EMBL" id="CM003376">
    <property type="protein sequence ID" value="KOM46216.1"/>
    <property type="molecule type" value="Genomic_DNA"/>
</dbReference>
<dbReference type="Gene3D" id="1.20.1270.10">
    <property type="match status" value="1"/>
</dbReference>
<dbReference type="FunFam" id="3.30.30.30:FF:000001">
    <property type="entry name" value="heat shock 70 kDa protein-like"/>
    <property type="match status" value="1"/>
</dbReference>
<name>A0A0L9UU07_PHAAN</name>
<dbReference type="GO" id="GO:0140662">
    <property type="term" value="F:ATP-dependent protein folding chaperone"/>
    <property type="evidence" value="ECO:0007669"/>
    <property type="project" value="InterPro"/>
</dbReference>
<dbReference type="OMA" id="TAGNTHI"/>
<dbReference type="Gene3D" id="3.30.30.30">
    <property type="match status" value="1"/>
</dbReference>
<dbReference type="OrthoDB" id="1400057at2759"/>
<dbReference type="NCBIfam" id="NF001413">
    <property type="entry name" value="PRK00290.1"/>
    <property type="match status" value="1"/>
</dbReference>
<evidence type="ECO:0000256" key="3">
    <source>
        <dbReference type="ARBA" id="ARBA00022840"/>
    </source>
</evidence>
<keyword evidence="2 4" id="KW-0547">Nucleotide-binding</keyword>
<gene>
    <name evidence="5" type="ORF">LR48_Vigan06g152200</name>
</gene>
<keyword evidence="3 4" id="KW-0067">ATP-binding</keyword>
<dbReference type="PRINTS" id="PR00301">
    <property type="entry name" value="HEATSHOCK70"/>
</dbReference>
<dbReference type="InterPro" id="IPR043129">
    <property type="entry name" value="ATPase_NBD"/>
</dbReference>
<accession>A0A0L9UU07</accession>
<dbReference type="STRING" id="3914.A0A0L9UU07"/>
<dbReference type="SUPFAM" id="SSF53067">
    <property type="entry name" value="Actin-like ATPase domain"/>
    <property type="match status" value="2"/>
</dbReference>